<dbReference type="Pfam" id="PF14005">
    <property type="entry name" value="YpjP"/>
    <property type="match status" value="1"/>
</dbReference>
<reference evidence="1 2" key="1">
    <citation type="submission" date="2018-05" db="EMBL/GenBank/DDBJ databases">
        <title>Genomic Encyclopedia of Type Strains, Phase IV (KMG-IV): sequencing the most valuable type-strain genomes for metagenomic binning, comparative biology and taxonomic classification.</title>
        <authorList>
            <person name="Goeker M."/>
        </authorList>
    </citation>
    <scope>NUCLEOTIDE SEQUENCE [LARGE SCALE GENOMIC DNA]</scope>
    <source>
        <strain evidence="1 2">DSM 22440</strain>
    </source>
</reference>
<proteinExistence type="predicted"/>
<accession>A0A2V3WF21</accession>
<dbReference type="RefSeq" id="WP_110250816.1">
    <property type="nucleotide sequence ID" value="NZ_QJJR01000003.1"/>
</dbReference>
<protein>
    <submittedName>
        <fullName evidence="1">YpjP-like protein</fullName>
    </submittedName>
</protein>
<comment type="caution">
    <text evidence="1">The sequence shown here is derived from an EMBL/GenBank/DDBJ whole genome shotgun (WGS) entry which is preliminary data.</text>
</comment>
<evidence type="ECO:0000313" key="2">
    <source>
        <dbReference type="Proteomes" id="UP000247922"/>
    </source>
</evidence>
<evidence type="ECO:0000313" key="1">
    <source>
        <dbReference type="EMBL" id="PXW92188.1"/>
    </source>
</evidence>
<dbReference type="OrthoDB" id="2435352at2"/>
<keyword evidence="2" id="KW-1185">Reference proteome</keyword>
<gene>
    <name evidence="1" type="ORF">DES38_103207</name>
</gene>
<dbReference type="InterPro" id="IPR025616">
    <property type="entry name" value="YpjP"/>
</dbReference>
<organism evidence="1 2">
    <name type="scientific">Streptohalobacillus salinus</name>
    <dbReference type="NCBI Taxonomy" id="621096"/>
    <lineage>
        <taxon>Bacteria</taxon>
        <taxon>Bacillati</taxon>
        <taxon>Bacillota</taxon>
        <taxon>Bacilli</taxon>
        <taxon>Bacillales</taxon>
        <taxon>Bacillaceae</taxon>
        <taxon>Streptohalobacillus</taxon>
    </lineage>
</organism>
<name>A0A2V3WF21_9BACI</name>
<dbReference type="Proteomes" id="UP000247922">
    <property type="component" value="Unassembled WGS sequence"/>
</dbReference>
<dbReference type="EMBL" id="QJJR01000003">
    <property type="protein sequence ID" value="PXW92188.1"/>
    <property type="molecule type" value="Genomic_DNA"/>
</dbReference>
<dbReference type="AlphaFoldDB" id="A0A2V3WF21"/>
<sequence length="196" mass="22718">MQVWVKKLFVATVAVMTLGMYVPSIDLEVHADVDSKEYQSAKPKELQSNHYEAVNLNEEPEAIVTPSELLKEQATAQVIGKIGPRILQPIEQEMKEEILPNVETVIDALVEQYDPHQLFNLSLIEQQTAGYGERIFDIYDEQSEQLIAKFHVRRDNRPKEGYWFNFHYHLIDDNFEHHYTIGDVSYGKNTPPKWMG</sequence>